<evidence type="ECO:0008006" key="3">
    <source>
        <dbReference type="Google" id="ProtNLM"/>
    </source>
</evidence>
<gene>
    <name evidence="1" type="ORF">DN068_07720</name>
</gene>
<accession>A0A2W2AE82</accession>
<name>A0A2W2AE82_9BACT</name>
<dbReference type="Proteomes" id="UP000248745">
    <property type="component" value="Unassembled WGS sequence"/>
</dbReference>
<evidence type="ECO:0000313" key="2">
    <source>
        <dbReference type="Proteomes" id="UP000248745"/>
    </source>
</evidence>
<sequence length="622" mass="71247">MNNLNTRMSIKNTSKEAIRSRLLKNAAHFWGQQNIHNLDPFIRLLMESLSIELFKAYNEIETTDARVLEKITRLLTPELYVSPRPAHAVAYLRINEPGQVLDAHNQFYSQQRIATKEEGILDAEYPIVFTPLGNVRLYDGDIKYLATGDSLYTFNNVRNRTYIGGAERALPPSKVWLGLNINPHEDLNNLNCYMNFNVRVEDWMYTLLAAAKWSCNGVNLSVRNGLTFHNEHTGAVDEKNVFADFEIMKLIETDIKTHYQRSFVTIGNLNEARRNNRHETPALLKDAFSNSEILNTEKNILWIEIEFPSYFTAPVLEQLSFTINAFPVVNRKLQQFFHRLRDINKIIPLISDAHEHFLSVASLSDDRGRIYQALPFRSATEQNGFYSVKYGGTERFDERNAQEYLSYLSELLRDEVAAFAAYGKDFVKSIVNELSQKIKLVNQKIQSDDNKHREIPTYLMVDPIDNVEANMEVRYWITNSTLANNIRAGSELMRLQTSLMIGNSPVLLTNTTGGRDKLKTTDRLNAYKYTLTTRNRLVTYEDIKSFCRLHLGNKISEVNVQKGVGVGIHGYQGIMSTTDVVLQPAMGDLTPKAEWETICTDLKEQISVRAIHGNHYRVMLQA</sequence>
<reference evidence="1 2" key="1">
    <citation type="submission" date="2018-06" db="EMBL/GenBank/DDBJ databases">
        <title>Mucibacter soli gen. nov., sp. nov., a new member of the family Chitinophagaceae producing mucin.</title>
        <authorList>
            <person name="Kim M.-K."/>
            <person name="Park S."/>
            <person name="Kim T.-S."/>
            <person name="Joung Y."/>
            <person name="Han J.-H."/>
            <person name="Kim S.B."/>
        </authorList>
    </citation>
    <scope>NUCLEOTIDE SEQUENCE [LARGE SCALE GENOMIC DNA]</scope>
    <source>
        <strain evidence="1 2">R1-15</strain>
    </source>
</reference>
<proteinExistence type="predicted"/>
<dbReference type="AlphaFoldDB" id="A0A2W2AE82"/>
<evidence type="ECO:0000313" key="1">
    <source>
        <dbReference type="EMBL" id="PZF73601.1"/>
    </source>
</evidence>
<comment type="caution">
    <text evidence="1">The sequence shown here is derived from an EMBL/GenBank/DDBJ whole genome shotgun (WGS) entry which is preliminary data.</text>
</comment>
<keyword evidence="2" id="KW-1185">Reference proteome</keyword>
<organism evidence="1 2">
    <name type="scientific">Taibaiella soli</name>
    <dbReference type="NCBI Taxonomy" id="1649169"/>
    <lineage>
        <taxon>Bacteria</taxon>
        <taxon>Pseudomonadati</taxon>
        <taxon>Bacteroidota</taxon>
        <taxon>Chitinophagia</taxon>
        <taxon>Chitinophagales</taxon>
        <taxon>Chitinophagaceae</taxon>
        <taxon>Taibaiella</taxon>
    </lineage>
</organism>
<protein>
    <recommendedName>
        <fullName evidence="3">Type VI secretion system baseplate subunit TssF</fullName>
    </recommendedName>
</protein>
<dbReference type="EMBL" id="QKTW01000011">
    <property type="protein sequence ID" value="PZF73601.1"/>
    <property type="molecule type" value="Genomic_DNA"/>
</dbReference>